<organism evidence="2 3">
    <name type="scientific">Butyrivibrio hungatei</name>
    <dbReference type="NCBI Taxonomy" id="185008"/>
    <lineage>
        <taxon>Bacteria</taxon>
        <taxon>Bacillati</taxon>
        <taxon>Bacillota</taxon>
        <taxon>Clostridia</taxon>
        <taxon>Lachnospirales</taxon>
        <taxon>Lachnospiraceae</taxon>
        <taxon>Butyrivibrio</taxon>
    </lineage>
</organism>
<evidence type="ECO:0000313" key="3">
    <source>
        <dbReference type="Proteomes" id="UP000183047"/>
    </source>
</evidence>
<keyword evidence="1" id="KW-0812">Transmembrane</keyword>
<accession>A0A1G5DRQ7</accession>
<keyword evidence="1" id="KW-1133">Transmembrane helix</keyword>
<reference evidence="3" key="1">
    <citation type="submission" date="2016-10" db="EMBL/GenBank/DDBJ databases">
        <authorList>
            <person name="Varghese N."/>
            <person name="Submissions S."/>
        </authorList>
    </citation>
    <scope>NUCLEOTIDE SEQUENCE [LARGE SCALE GENOMIC DNA]</scope>
    <source>
        <strain evidence="3">XBD2006</strain>
    </source>
</reference>
<keyword evidence="1" id="KW-0472">Membrane</keyword>
<dbReference type="Proteomes" id="UP000183047">
    <property type="component" value="Unassembled WGS sequence"/>
</dbReference>
<dbReference type="AlphaFoldDB" id="A0A1G5DRQ7"/>
<dbReference type="OrthoDB" id="9811597at2"/>
<feature type="transmembrane region" description="Helical" evidence="1">
    <location>
        <begin position="47"/>
        <end position="66"/>
    </location>
</feature>
<gene>
    <name evidence="2" type="ORF">SAMN02910451_01621</name>
</gene>
<keyword evidence="3" id="KW-1185">Reference proteome</keyword>
<proteinExistence type="predicted"/>
<evidence type="ECO:0000313" key="2">
    <source>
        <dbReference type="EMBL" id="SCY17463.1"/>
    </source>
</evidence>
<sequence>MFKTINKPDMDEYNNLMEKTQEWAEKVGMTENDISEAISEVRKIRKAAIIIIDNCFIAILTIQRFICNSFFISK</sequence>
<evidence type="ECO:0000256" key="1">
    <source>
        <dbReference type="SAM" id="Phobius"/>
    </source>
</evidence>
<dbReference type="RefSeq" id="WP_074462237.1">
    <property type="nucleotide sequence ID" value="NZ_FMUR01000009.1"/>
</dbReference>
<dbReference type="EMBL" id="FMUR01000009">
    <property type="protein sequence ID" value="SCY17463.1"/>
    <property type="molecule type" value="Genomic_DNA"/>
</dbReference>
<name>A0A1G5DRQ7_9FIRM</name>
<protein>
    <submittedName>
        <fullName evidence="2">Uncharacterized protein</fullName>
    </submittedName>
</protein>